<dbReference type="Pfam" id="PF19289">
    <property type="entry name" value="PmbA_TldD_3rd"/>
    <property type="match status" value="1"/>
</dbReference>
<evidence type="ECO:0000313" key="4">
    <source>
        <dbReference type="Proteomes" id="UP000178082"/>
    </source>
</evidence>
<dbReference type="SUPFAM" id="SSF111283">
    <property type="entry name" value="Putative modulator of DNA gyrase, PmbA/TldD"/>
    <property type="match status" value="1"/>
</dbReference>
<sequence length="573" mass="65578">MIFRNYLFVIAVCIVLIFPSFGICADKKETDPQKIISIMNKELSRSTNKLKAENFESSYFISYLMRDIEDFSVSGKYGAINSNFADRKRNLDIDIRVGNYDFDSSNPATEDAIWDPDSNHYEIYNYLEAPLDNNEDALRNALWLLSDFQYKEALSMYLKKKGKKIFEVDKKILISDFSKEKAYVFFDKEENFLIPKDEWADIVRKESQEFKKYREIYDSEISIEAKKISKYFINSEGSEIFTQEPFISLGISAKTRAEDGMSLDNSKYFYFRNPSQFLNREKLREEIKKIISDLLLLRKSETIDPYTGPAILSPQATGVFFHEAIGHRLEGERQKSEKEGQTFKGRIGEKIIPVFLTVEDDPTLQDFRGIPLNGYYKFDEEGIPSRKVTLIENGILKNFLLSRTPIEGFSNSNGHGRSSSNHNPMARMGNLIVRSNKTVSNEELKKLLIEEAKKQNKPFGLIIRDVEGGDTSTQKRDFQAFRNIPKLVYKVDVNTGKETLVRGVEMIGTPLISIDKIIATADDYEVFNGYCGAESGTIPVSTVAPTVLIKEIELQRSPEKKQKPPILPPPVFD</sequence>
<evidence type="ECO:0000313" key="3">
    <source>
        <dbReference type="EMBL" id="OGL52536.1"/>
    </source>
</evidence>
<dbReference type="STRING" id="1817883.A3G31_11180"/>
<dbReference type="InterPro" id="IPR036059">
    <property type="entry name" value="TldD/PmbA_sf"/>
</dbReference>
<name>A0A1F7SFF4_9BACT</name>
<dbReference type="EMBL" id="MGDI01000031">
    <property type="protein sequence ID" value="OGL52536.1"/>
    <property type="molecule type" value="Genomic_DNA"/>
</dbReference>
<evidence type="ECO:0000259" key="2">
    <source>
        <dbReference type="Pfam" id="PF19289"/>
    </source>
</evidence>
<protein>
    <recommendedName>
        <fullName evidence="2">Metalloprotease TldD/E C-terminal domain-containing protein</fullName>
    </recommendedName>
</protein>
<gene>
    <name evidence="3" type="ORF">A3G31_11180</name>
</gene>
<reference evidence="3 4" key="1">
    <citation type="journal article" date="2016" name="Nat. Commun.">
        <title>Thousands of microbial genomes shed light on interconnected biogeochemical processes in an aquifer system.</title>
        <authorList>
            <person name="Anantharaman K."/>
            <person name="Brown C.T."/>
            <person name="Hug L.A."/>
            <person name="Sharon I."/>
            <person name="Castelle C.J."/>
            <person name="Probst A.J."/>
            <person name="Thomas B.C."/>
            <person name="Singh A."/>
            <person name="Wilkins M.J."/>
            <person name="Karaoz U."/>
            <person name="Brodie E.L."/>
            <person name="Williams K.H."/>
            <person name="Hubbard S.S."/>
            <person name="Banfield J.F."/>
        </authorList>
    </citation>
    <scope>NUCLEOTIDE SEQUENCE [LARGE SCALE GENOMIC DNA]</scope>
</reference>
<dbReference type="GO" id="GO:0006508">
    <property type="term" value="P:proteolysis"/>
    <property type="evidence" value="ECO:0007669"/>
    <property type="project" value="InterPro"/>
</dbReference>
<organism evidence="3 4">
    <name type="scientific">Candidatus Schekmanbacteria bacterium RIFCSPLOWO2_12_FULL_38_15</name>
    <dbReference type="NCBI Taxonomy" id="1817883"/>
    <lineage>
        <taxon>Bacteria</taxon>
        <taxon>Candidatus Schekmaniibacteriota</taxon>
    </lineage>
</organism>
<comment type="similarity">
    <text evidence="1">Belongs to the peptidase U62 family.</text>
</comment>
<feature type="domain" description="Metalloprotease TldD/E C-terminal" evidence="2">
    <location>
        <begin position="309"/>
        <end position="554"/>
    </location>
</feature>
<evidence type="ECO:0000256" key="1">
    <source>
        <dbReference type="ARBA" id="ARBA00005836"/>
    </source>
</evidence>
<dbReference type="GO" id="GO:0008237">
    <property type="term" value="F:metallopeptidase activity"/>
    <property type="evidence" value="ECO:0007669"/>
    <property type="project" value="InterPro"/>
</dbReference>
<accession>A0A1F7SFF4</accession>
<dbReference type="InterPro" id="IPR051463">
    <property type="entry name" value="Peptidase_U62_metallo"/>
</dbReference>
<dbReference type="Proteomes" id="UP000178082">
    <property type="component" value="Unassembled WGS sequence"/>
</dbReference>
<comment type="caution">
    <text evidence="3">The sequence shown here is derived from an EMBL/GenBank/DDBJ whole genome shotgun (WGS) entry which is preliminary data.</text>
</comment>
<dbReference type="GO" id="GO:0005829">
    <property type="term" value="C:cytosol"/>
    <property type="evidence" value="ECO:0007669"/>
    <property type="project" value="TreeGrafter"/>
</dbReference>
<dbReference type="InterPro" id="IPR045569">
    <property type="entry name" value="Metalloprtase-TldD/E_C"/>
</dbReference>
<dbReference type="PANTHER" id="PTHR30624:SF0">
    <property type="entry name" value="METALLOPROTEASE SLR0863"/>
    <property type="match status" value="1"/>
</dbReference>
<dbReference type="AlphaFoldDB" id="A0A1F7SFF4"/>
<dbReference type="PANTHER" id="PTHR30624">
    <property type="entry name" value="UNCHARACTERIZED PROTEIN TLDD AND PMBA"/>
    <property type="match status" value="1"/>
</dbReference>
<proteinExistence type="inferred from homology"/>